<dbReference type="AlphaFoldDB" id="A0A0M3QWB6"/>
<keyword evidence="1" id="KW-0378">Hydrolase</keyword>
<dbReference type="Proteomes" id="UP000494163">
    <property type="component" value="Chromosome 3L"/>
</dbReference>
<dbReference type="PANTHER" id="PTHR43856">
    <property type="entry name" value="CARDIOLIPIN HYDROLASE"/>
    <property type="match status" value="1"/>
</dbReference>
<dbReference type="Gene3D" id="3.30.870.10">
    <property type="entry name" value="Endonuclease Chain A"/>
    <property type="match status" value="1"/>
</dbReference>
<evidence type="ECO:0000256" key="5">
    <source>
        <dbReference type="ARBA" id="ARBA00040549"/>
    </source>
</evidence>
<dbReference type="OMA" id="RIWEEFD"/>
<dbReference type="GO" id="GO:0016042">
    <property type="term" value="P:lipid catabolic process"/>
    <property type="evidence" value="ECO:0007669"/>
    <property type="project" value="UniProtKB-KW"/>
</dbReference>
<sequence>MFNENGYECIFQHHKNVNKSAPLKCKNVNCSQNSINRIIETIDKAQYCIDMAMFTFNSTELFEALKQAMARGVQLRIICENSRAFKAGTSIWMLINLGAMMRGPKSLSLMHHKFCIIDEELRVEEICLERGRRTKPNLCNSCIINGSANWTIRGFGGNWENIVITTNNVMIKELQAEFNRMWKAFTISLEPVEDMKMFA</sequence>
<organism evidence="8 9">
    <name type="scientific">Drosophila busckii</name>
    <name type="common">Fruit fly</name>
    <dbReference type="NCBI Taxonomy" id="30019"/>
    <lineage>
        <taxon>Eukaryota</taxon>
        <taxon>Metazoa</taxon>
        <taxon>Ecdysozoa</taxon>
        <taxon>Arthropoda</taxon>
        <taxon>Hexapoda</taxon>
        <taxon>Insecta</taxon>
        <taxon>Pterygota</taxon>
        <taxon>Neoptera</taxon>
        <taxon>Endopterygota</taxon>
        <taxon>Diptera</taxon>
        <taxon>Brachycera</taxon>
        <taxon>Muscomorpha</taxon>
        <taxon>Ephydroidea</taxon>
        <taxon>Drosophilidae</taxon>
        <taxon>Drosophila</taxon>
    </lineage>
</organism>
<reference evidence="8 9" key="1">
    <citation type="submission" date="2015-08" db="EMBL/GenBank/DDBJ databases">
        <title>Ancestral chromatin configuration constrains chromatin evolution on differentiating sex chromosomes in Drosophila.</title>
        <authorList>
            <person name="Zhou Q."/>
            <person name="Bachtrog D."/>
        </authorList>
    </citation>
    <scope>NUCLEOTIDE SEQUENCE [LARGE SCALE GENOMIC DNA]</scope>
    <source>
        <tissue evidence="8">Whole larvae</tissue>
    </source>
</reference>
<evidence type="ECO:0000259" key="7">
    <source>
        <dbReference type="Pfam" id="PF13091"/>
    </source>
</evidence>
<dbReference type="Pfam" id="PF13091">
    <property type="entry name" value="PLDc_2"/>
    <property type="match status" value="1"/>
</dbReference>
<proteinExistence type="inferred from homology"/>
<evidence type="ECO:0000256" key="2">
    <source>
        <dbReference type="ARBA" id="ARBA00022963"/>
    </source>
</evidence>
<dbReference type="SUPFAM" id="SSF56024">
    <property type="entry name" value="Phospholipase D/nuclease"/>
    <property type="match status" value="1"/>
</dbReference>
<gene>
    <name evidence="8" type="ORF">Dbus_chr3Lg1035</name>
</gene>
<dbReference type="GO" id="GO:0005739">
    <property type="term" value="C:mitochondrion"/>
    <property type="evidence" value="ECO:0007669"/>
    <property type="project" value="TreeGrafter"/>
</dbReference>
<keyword evidence="9" id="KW-1185">Reference proteome</keyword>
<feature type="domain" description="Phospholipase D-like" evidence="7">
    <location>
        <begin position="38"/>
        <end position="182"/>
    </location>
</feature>
<dbReference type="EMBL" id="CP012525">
    <property type="protein sequence ID" value="ALC43869.1"/>
    <property type="molecule type" value="Genomic_DNA"/>
</dbReference>
<evidence type="ECO:0000256" key="6">
    <source>
        <dbReference type="ARBA" id="ARBA00043167"/>
    </source>
</evidence>
<comment type="similarity">
    <text evidence="4">Belongs to the phospholipase D family. MitoPLD/Zucchini subfamily.</text>
</comment>
<dbReference type="GO" id="GO:0016891">
    <property type="term" value="F:RNA endonuclease activity producing 5'-phosphomonoesters, hydrolytic mechanism"/>
    <property type="evidence" value="ECO:0007669"/>
    <property type="project" value="TreeGrafter"/>
</dbReference>
<keyword evidence="3" id="KW-0443">Lipid metabolism</keyword>
<dbReference type="InterPro" id="IPR025202">
    <property type="entry name" value="PLD-like_dom"/>
</dbReference>
<accession>A0A0M3QWB6</accession>
<dbReference type="PANTHER" id="PTHR43856:SF1">
    <property type="entry name" value="MITOCHONDRIAL CARDIOLIPIN HYDROLASE"/>
    <property type="match status" value="1"/>
</dbReference>
<dbReference type="STRING" id="30019.A0A0M3QWB6"/>
<dbReference type="InterPro" id="IPR051406">
    <property type="entry name" value="PLD_domain"/>
</dbReference>
<dbReference type="OrthoDB" id="5205528at2759"/>
<evidence type="ECO:0000256" key="1">
    <source>
        <dbReference type="ARBA" id="ARBA00022801"/>
    </source>
</evidence>
<protein>
    <recommendedName>
        <fullName evidence="5">Mitochondrial cardiolipin hydrolase</fullName>
    </recommendedName>
    <alternativeName>
        <fullName evidence="6">Mitochondrial phospholipase</fullName>
    </alternativeName>
</protein>
<evidence type="ECO:0000256" key="3">
    <source>
        <dbReference type="ARBA" id="ARBA00023098"/>
    </source>
</evidence>
<dbReference type="GO" id="GO:0034587">
    <property type="term" value="P:piRNA processing"/>
    <property type="evidence" value="ECO:0007669"/>
    <property type="project" value="TreeGrafter"/>
</dbReference>
<evidence type="ECO:0000256" key="4">
    <source>
        <dbReference type="ARBA" id="ARBA00038012"/>
    </source>
</evidence>
<dbReference type="SMR" id="A0A0M3QWB6"/>
<evidence type="ECO:0000313" key="8">
    <source>
        <dbReference type="EMBL" id="ALC43869.1"/>
    </source>
</evidence>
<evidence type="ECO:0000313" key="9">
    <source>
        <dbReference type="Proteomes" id="UP000494163"/>
    </source>
</evidence>
<keyword evidence="2" id="KW-0442">Lipid degradation</keyword>
<name>A0A0M3QWB6_DROBS</name>